<keyword evidence="6" id="KW-0378">Hydrolase</keyword>
<keyword evidence="8 11" id="KW-1133">Transmembrane helix</keyword>
<reference evidence="13 14" key="2">
    <citation type="submission" date="2018-03" db="EMBL/GenBank/DDBJ databases">
        <title>The ancient ancestry and fast evolution of plastids.</title>
        <authorList>
            <person name="Moore K.R."/>
            <person name="Magnabosco C."/>
            <person name="Momper L."/>
            <person name="Gold D.A."/>
            <person name="Bosak T."/>
            <person name="Fournier G.P."/>
        </authorList>
    </citation>
    <scope>NUCLEOTIDE SEQUENCE [LARGE SCALE GENOMIC DNA]</scope>
    <source>
        <strain evidence="13 14">ULC007</strain>
    </source>
</reference>
<feature type="transmembrane region" description="Helical" evidence="11">
    <location>
        <begin position="29"/>
        <end position="50"/>
    </location>
</feature>
<dbReference type="CDD" id="cd06160">
    <property type="entry name" value="S2P-M50_like_2"/>
    <property type="match status" value="1"/>
</dbReference>
<feature type="transmembrane region" description="Helical" evidence="11">
    <location>
        <begin position="470"/>
        <end position="494"/>
    </location>
</feature>
<comment type="cofactor">
    <cofactor evidence="1">
        <name>Zn(2+)</name>
        <dbReference type="ChEBI" id="CHEBI:29105"/>
    </cofactor>
</comment>
<feature type="compositionally biased region" description="Polar residues" evidence="10">
    <location>
        <begin position="86"/>
        <end position="104"/>
    </location>
</feature>
<evidence type="ECO:0000313" key="14">
    <source>
        <dbReference type="Proteomes" id="UP000238634"/>
    </source>
</evidence>
<evidence type="ECO:0000256" key="5">
    <source>
        <dbReference type="ARBA" id="ARBA00022692"/>
    </source>
</evidence>
<reference evidence="13 14" key="1">
    <citation type="submission" date="2018-02" db="EMBL/GenBank/DDBJ databases">
        <authorList>
            <person name="Cohen D.B."/>
            <person name="Kent A.D."/>
        </authorList>
    </citation>
    <scope>NUCLEOTIDE SEQUENCE [LARGE SCALE GENOMIC DNA]</scope>
    <source>
        <strain evidence="13 14">ULC007</strain>
    </source>
</reference>
<feature type="domain" description="Peptidase M50" evidence="12">
    <location>
        <begin position="283"/>
        <end position="424"/>
    </location>
</feature>
<evidence type="ECO:0000256" key="7">
    <source>
        <dbReference type="ARBA" id="ARBA00022946"/>
    </source>
</evidence>
<keyword evidence="5 11" id="KW-0812">Transmembrane</keyword>
<comment type="subcellular location">
    <subcellularLocation>
        <location evidence="2">Membrane</location>
        <topology evidence="2">Multi-pass membrane protein</topology>
    </subcellularLocation>
</comment>
<dbReference type="EMBL" id="PVWG01000007">
    <property type="protein sequence ID" value="PSB20155.1"/>
    <property type="molecule type" value="Genomic_DNA"/>
</dbReference>
<feature type="transmembrane region" description="Helical" evidence="11">
    <location>
        <begin position="238"/>
        <end position="256"/>
    </location>
</feature>
<evidence type="ECO:0000256" key="1">
    <source>
        <dbReference type="ARBA" id="ARBA00001947"/>
    </source>
</evidence>
<evidence type="ECO:0000256" key="4">
    <source>
        <dbReference type="ARBA" id="ARBA00022670"/>
    </source>
</evidence>
<dbReference type="RefSeq" id="WP_073070761.1">
    <property type="nucleotide sequence ID" value="NZ_MPPI01000009.1"/>
</dbReference>
<dbReference type="Pfam" id="PF02163">
    <property type="entry name" value="Peptidase_M50"/>
    <property type="match status" value="1"/>
</dbReference>
<feature type="transmembrane region" description="Helical" evidence="11">
    <location>
        <begin position="208"/>
        <end position="226"/>
    </location>
</feature>
<feature type="transmembrane region" description="Helical" evidence="11">
    <location>
        <begin position="276"/>
        <end position="295"/>
    </location>
</feature>
<comment type="similarity">
    <text evidence="3">Belongs to the peptidase M50B family.</text>
</comment>
<feature type="transmembrane region" description="Helical" evidence="11">
    <location>
        <begin position="428"/>
        <end position="450"/>
    </location>
</feature>
<gene>
    <name evidence="13" type="ORF">C7B65_08885</name>
</gene>
<dbReference type="AlphaFoldDB" id="A0A2T1DI64"/>
<keyword evidence="7" id="KW-0809">Transit peptide</keyword>
<evidence type="ECO:0000256" key="3">
    <source>
        <dbReference type="ARBA" id="ARBA00007931"/>
    </source>
</evidence>
<dbReference type="InterPro" id="IPR044838">
    <property type="entry name" value="EGY1-like"/>
</dbReference>
<organism evidence="13 14">
    <name type="scientific">Phormidesmis priestleyi ULC007</name>
    <dbReference type="NCBI Taxonomy" id="1920490"/>
    <lineage>
        <taxon>Bacteria</taxon>
        <taxon>Bacillati</taxon>
        <taxon>Cyanobacteriota</taxon>
        <taxon>Cyanophyceae</taxon>
        <taxon>Leptolyngbyales</taxon>
        <taxon>Leptolyngbyaceae</taxon>
        <taxon>Phormidesmis</taxon>
    </lineage>
</organism>
<evidence type="ECO:0000256" key="9">
    <source>
        <dbReference type="ARBA" id="ARBA00023136"/>
    </source>
</evidence>
<evidence type="ECO:0000256" key="2">
    <source>
        <dbReference type="ARBA" id="ARBA00004141"/>
    </source>
</evidence>
<dbReference type="PANTHER" id="PTHR31412:SF0">
    <property type="entry name" value="ZINC METALLOPROTEASE EGY1, CHLOROPLASTIC-RELATED"/>
    <property type="match status" value="1"/>
</dbReference>
<name>A0A2T1DI64_9CYAN</name>
<protein>
    <submittedName>
        <fullName evidence="13">Site-2 protease family protein</fullName>
    </submittedName>
</protein>
<dbReference type="STRING" id="1920490.GCA_001895925_03728"/>
<accession>A0A2T1DI64</accession>
<sequence length="496" mass="54165">MNWIWLFVLGLITYFIVQRVTGITRTPVWVLWLVAMMPAFLLTAWAIAFGTQRRMPLELVILLFVGCLALYLYLIQKGRIAPTSALDTASQTPSSTPETLSEQPVEQPVSRPINKAEETSLQGCFPWSIYYLQNIEYRPQAVICRGQLRTVPEVAYKTIQENVEGKFGDRFFVVFQEGLNDNKPFFALVPNPQASVEARQNQRLTRPGIALGLAAMTLLTTTLAGLEIAGKQPTLEPSVLVQGLPYALAIMGFFAIRSLGSYWTTRRYHIAATLPYFIPVIPLPLIPLGTVGSFIQIRSPIPHRKALFDVGVIGALAGLAIAIPLLFWGLDHSSVVALPPKPGAGLLSFEALNPKYSVVLAVLGKLALGSELVAQKAINLHPIAVAGWIGLLFSAFNLMPVGQLDGGRMVHAMFGQRTGAAIGQISRLLLLVLSFAQQHLLLWAILLLLLPATDEPALNDVTELNNVRDVIGLLALALVLLIILPAPKVVLAWLSL</sequence>
<feature type="region of interest" description="Disordered" evidence="10">
    <location>
        <begin position="86"/>
        <end position="111"/>
    </location>
</feature>
<evidence type="ECO:0000256" key="11">
    <source>
        <dbReference type="SAM" id="Phobius"/>
    </source>
</evidence>
<feature type="transmembrane region" description="Helical" evidence="11">
    <location>
        <begin position="307"/>
        <end position="330"/>
    </location>
</feature>
<keyword evidence="9 11" id="KW-0472">Membrane</keyword>
<evidence type="ECO:0000256" key="8">
    <source>
        <dbReference type="ARBA" id="ARBA00022989"/>
    </source>
</evidence>
<dbReference type="GO" id="GO:0006508">
    <property type="term" value="P:proteolysis"/>
    <property type="evidence" value="ECO:0007669"/>
    <property type="project" value="UniProtKB-KW"/>
</dbReference>
<evidence type="ECO:0000259" key="12">
    <source>
        <dbReference type="Pfam" id="PF02163"/>
    </source>
</evidence>
<proteinExistence type="inferred from homology"/>
<dbReference type="GO" id="GO:0016020">
    <property type="term" value="C:membrane"/>
    <property type="evidence" value="ECO:0007669"/>
    <property type="project" value="UniProtKB-SubCell"/>
</dbReference>
<evidence type="ECO:0000256" key="6">
    <source>
        <dbReference type="ARBA" id="ARBA00022801"/>
    </source>
</evidence>
<evidence type="ECO:0000313" key="13">
    <source>
        <dbReference type="EMBL" id="PSB20155.1"/>
    </source>
</evidence>
<dbReference type="PANTHER" id="PTHR31412">
    <property type="entry name" value="ZINC METALLOPROTEASE EGY1"/>
    <property type="match status" value="1"/>
</dbReference>
<dbReference type="Proteomes" id="UP000238634">
    <property type="component" value="Unassembled WGS sequence"/>
</dbReference>
<dbReference type="GO" id="GO:0008233">
    <property type="term" value="F:peptidase activity"/>
    <property type="evidence" value="ECO:0007669"/>
    <property type="project" value="UniProtKB-KW"/>
</dbReference>
<keyword evidence="14" id="KW-1185">Reference proteome</keyword>
<dbReference type="InterPro" id="IPR008915">
    <property type="entry name" value="Peptidase_M50"/>
</dbReference>
<comment type="caution">
    <text evidence="13">The sequence shown here is derived from an EMBL/GenBank/DDBJ whole genome shotgun (WGS) entry which is preliminary data.</text>
</comment>
<evidence type="ECO:0000256" key="10">
    <source>
        <dbReference type="SAM" id="MobiDB-lite"/>
    </source>
</evidence>
<feature type="transmembrane region" description="Helical" evidence="11">
    <location>
        <begin position="57"/>
        <end position="74"/>
    </location>
</feature>
<keyword evidence="4 13" id="KW-0645">Protease</keyword>
<dbReference type="OrthoDB" id="494312at2"/>